<evidence type="ECO:0000313" key="1">
    <source>
        <dbReference type="EMBL" id="CAD1470269.1"/>
    </source>
</evidence>
<reference evidence="1" key="1">
    <citation type="submission" date="2020-07" db="EMBL/GenBank/DDBJ databases">
        <authorList>
            <person name="Nazaruddin N."/>
        </authorList>
    </citation>
    <scope>NUCLEOTIDE SEQUENCE</scope>
</reference>
<dbReference type="EMBL" id="CAJDYZ010003619">
    <property type="protein sequence ID" value="CAD1470269.1"/>
    <property type="molecule type" value="Genomic_DNA"/>
</dbReference>
<feature type="non-terminal residue" evidence="1">
    <location>
        <position position="37"/>
    </location>
</feature>
<name>A0A6V7GWP8_9HYME</name>
<organism evidence="1 2">
    <name type="scientific">Heterotrigona itama</name>
    <dbReference type="NCBI Taxonomy" id="395501"/>
    <lineage>
        <taxon>Eukaryota</taxon>
        <taxon>Metazoa</taxon>
        <taxon>Ecdysozoa</taxon>
        <taxon>Arthropoda</taxon>
        <taxon>Hexapoda</taxon>
        <taxon>Insecta</taxon>
        <taxon>Pterygota</taxon>
        <taxon>Neoptera</taxon>
        <taxon>Endopterygota</taxon>
        <taxon>Hymenoptera</taxon>
        <taxon>Apocrita</taxon>
        <taxon>Aculeata</taxon>
        <taxon>Apoidea</taxon>
        <taxon>Anthophila</taxon>
        <taxon>Apidae</taxon>
        <taxon>Heterotrigona</taxon>
    </lineage>
</organism>
<protein>
    <submittedName>
        <fullName evidence="1">Uncharacterized protein</fullName>
    </submittedName>
</protein>
<sequence>CPNHPNTRTLWKRDGSNNYGRFKVCNTNNRATHLCDH</sequence>
<evidence type="ECO:0000313" key="2">
    <source>
        <dbReference type="Proteomes" id="UP000752696"/>
    </source>
</evidence>
<comment type="caution">
    <text evidence="1">The sequence shown here is derived from an EMBL/GenBank/DDBJ whole genome shotgun (WGS) entry which is preliminary data.</text>
</comment>
<dbReference type="Proteomes" id="UP000752696">
    <property type="component" value="Unassembled WGS sequence"/>
</dbReference>
<dbReference type="AlphaFoldDB" id="A0A6V7GWP8"/>
<feature type="non-terminal residue" evidence="1">
    <location>
        <position position="1"/>
    </location>
</feature>
<gene>
    <name evidence="1" type="ORF">MHI_LOCUS182786</name>
</gene>
<accession>A0A6V7GWP8</accession>
<proteinExistence type="predicted"/>
<keyword evidence="2" id="KW-1185">Reference proteome</keyword>